<dbReference type="SUPFAM" id="SSF48452">
    <property type="entry name" value="TPR-like"/>
    <property type="match status" value="2"/>
</dbReference>
<dbReference type="AlphaFoldDB" id="A0A5P8WE91"/>
<feature type="repeat" description="TPR" evidence="1">
    <location>
        <begin position="166"/>
        <end position="199"/>
    </location>
</feature>
<dbReference type="InterPro" id="IPR011990">
    <property type="entry name" value="TPR-like_helical_dom_sf"/>
</dbReference>
<reference evidence="4 5" key="1">
    <citation type="submission" date="2019-10" db="EMBL/GenBank/DDBJ databases">
        <title>Genomic and transcriptomic insights into the perfect genentic adaptation of a filamentous nitrogen-fixing cyanobacterium to rice fields.</title>
        <authorList>
            <person name="Chen Z."/>
        </authorList>
    </citation>
    <scope>NUCLEOTIDE SEQUENCE [LARGE SCALE GENOMIC DNA]</scope>
    <source>
        <strain evidence="4">CCNUC1</strain>
    </source>
</reference>
<feature type="repeat" description="TPR" evidence="1">
    <location>
        <begin position="86"/>
        <end position="119"/>
    </location>
</feature>
<dbReference type="SMART" id="SM00028">
    <property type="entry name" value="TPR"/>
    <property type="match status" value="7"/>
</dbReference>
<sequence length="763" mass="83311">MEKTNYQLILKLIPLFASVLIPVLATVPFVTSQAIAQSQVTGKTKADELLQQGLKHYQASEFVPAIQSWQQALIVYREFKDRRGEGETLGNLGLVYRNTGEYSKAINYQQQALIIFQGLKDRQAEGQLLGNLGNAYLAIGEYNKAIEHQQQSLTIARETKDRVGEGAALGSLGMVYAELGKYPQAIESYLQSLAIARETKDREGEASTLNNLGTAYQAQNNNSKAVESYQQSLTLAREIKNRSIEQVALSSLGLAYESLGDYPKAIEHQQQSLKIAQEIGDRRAEALTLNNFGHALFVSGNLVEAENKLRLAVKLLDSLRQGLDDQGKVSIFDTQLATYNLLQQILVAQNKPEASLEASEQGRARAFVELMETKLKPNSASQAAIAPLTIAQIKQIAKQQKATLVEYSIVPDDFLHQGKLKAPELELLIWVVKPTGEVTLRRVNLKSLRQQKTSLQEIATNTRNAIDPATSSSANSETVSKGLKQLHQILIEPIADELPKDPNAHIVFIPQDFLLLVPFTALQDTNGKYLIEQHTIISAPAIQVLNLANQQRQRSQGLAKDILVVGNPTMPKIKVGDPPHELSQLPGSEEEANKIASLLQTKAITGDRATKLDIIKQMPKAKIIHLATHGLLDEVKQLGVPGAIALAPSGSDNGFLTPGEILNLKLNAELVVLSACQTGRGEITGDGVIGLSRSLISAGAASAIVSLWEVPDETTATLMLEFYSNFQTHSNKAQALRQAMLKTMQQSPDPTDWAGFTLIGEAE</sequence>
<dbReference type="Gene3D" id="1.25.40.10">
    <property type="entry name" value="Tetratricopeptide repeat domain"/>
    <property type="match status" value="2"/>
</dbReference>
<proteinExistence type="predicted"/>
<evidence type="ECO:0000256" key="1">
    <source>
        <dbReference type="PROSITE-ProRule" id="PRU00339"/>
    </source>
</evidence>
<dbReference type="InterPro" id="IPR024983">
    <property type="entry name" value="CHAT_dom"/>
</dbReference>
<feature type="repeat" description="TPR" evidence="1">
    <location>
        <begin position="206"/>
        <end position="239"/>
    </location>
</feature>
<dbReference type="KEGG" id="nsh:GXM_08619"/>
<feature type="repeat" description="TPR" evidence="1">
    <location>
        <begin position="126"/>
        <end position="159"/>
    </location>
</feature>
<gene>
    <name evidence="4" type="ORF">GXM_08619</name>
</gene>
<feature type="repeat" description="TPR" evidence="1">
    <location>
        <begin position="246"/>
        <end position="279"/>
    </location>
</feature>
<keyword evidence="2" id="KW-0812">Transmembrane</keyword>
<evidence type="ECO:0000313" key="4">
    <source>
        <dbReference type="EMBL" id="QFS51125.1"/>
    </source>
</evidence>
<dbReference type="PANTHER" id="PTHR10098:SF108">
    <property type="entry name" value="TETRATRICOPEPTIDE REPEAT PROTEIN 28"/>
    <property type="match status" value="1"/>
</dbReference>
<dbReference type="InterPro" id="IPR019734">
    <property type="entry name" value="TPR_rpt"/>
</dbReference>
<dbReference type="PROSITE" id="PS50005">
    <property type="entry name" value="TPR"/>
    <property type="match status" value="5"/>
</dbReference>
<dbReference type="RefSeq" id="WP_152591805.1">
    <property type="nucleotide sequence ID" value="NZ_CP045227.1"/>
</dbReference>
<name>A0A5P8WE91_9NOSO</name>
<evidence type="ECO:0000256" key="2">
    <source>
        <dbReference type="SAM" id="Phobius"/>
    </source>
</evidence>
<keyword evidence="1" id="KW-0802">TPR repeat</keyword>
<feature type="transmembrane region" description="Helical" evidence="2">
    <location>
        <begin position="12"/>
        <end position="31"/>
    </location>
</feature>
<dbReference type="PANTHER" id="PTHR10098">
    <property type="entry name" value="RAPSYN-RELATED"/>
    <property type="match status" value="1"/>
</dbReference>
<dbReference type="Pfam" id="PF13424">
    <property type="entry name" value="TPR_12"/>
    <property type="match status" value="3"/>
</dbReference>
<evidence type="ECO:0000313" key="5">
    <source>
        <dbReference type="Proteomes" id="UP000326678"/>
    </source>
</evidence>
<keyword evidence="2" id="KW-1133">Transmembrane helix</keyword>
<feature type="domain" description="CHAT" evidence="3">
    <location>
        <begin position="483"/>
        <end position="761"/>
    </location>
</feature>
<dbReference type="Proteomes" id="UP000326678">
    <property type="component" value="Chromosome Gxm2"/>
</dbReference>
<dbReference type="EMBL" id="CP045227">
    <property type="protein sequence ID" value="QFS51125.1"/>
    <property type="molecule type" value="Genomic_DNA"/>
</dbReference>
<protein>
    <submittedName>
        <fullName evidence="4">CHAT domain-containing protein</fullName>
    </submittedName>
</protein>
<organism evidence="4 5">
    <name type="scientific">Nostoc sphaeroides CCNUC1</name>
    <dbReference type="NCBI Taxonomy" id="2653204"/>
    <lineage>
        <taxon>Bacteria</taxon>
        <taxon>Bacillati</taxon>
        <taxon>Cyanobacteriota</taxon>
        <taxon>Cyanophyceae</taxon>
        <taxon>Nostocales</taxon>
        <taxon>Nostocaceae</taxon>
        <taxon>Nostoc</taxon>
    </lineage>
</organism>
<dbReference type="Pfam" id="PF12770">
    <property type="entry name" value="CHAT"/>
    <property type="match status" value="1"/>
</dbReference>
<keyword evidence="2" id="KW-0472">Membrane</keyword>
<keyword evidence="5" id="KW-1185">Reference proteome</keyword>
<evidence type="ECO:0000259" key="3">
    <source>
        <dbReference type="Pfam" id="PF12770"/>
    </source>
</evidence>
<accession>A0A5P8WE91</accession>